<protein>
    <recommendedName>
        <fullName evidence="1">Amine oxidase</fullName>
        <ecNumber evidence="1">1.4.3.-</ecNumber>
    </recommendedName>
</protein>
<comment type="PTM">
    <text evidence="1">Topaquinone (TPQ) is generated by copper-dependent autoxidation of a specific tyrosyl residue.</text>
</comment>
<dbReference type="GO" id="GO:0048038">
    <property type="term" value="F:quinone binding"/>
    <property type="evidence" value="ECO:0007669"/>
    <property type="project" value="InterPro"/>
</dbReference>
<dbReference type="GO" id="GO:0009308">
    <property type="term" value="P:amine metabolic process"/>
    <property type="evidence" value="ECO:0007669"/>
    <property type="project" value="UniProtKB-UniRule"/>
</dbReference>
<evidence type="ECO:0000313" key="3">
    <source>
        <dbReference type="Proteomes" id="UP000275267"/>
    </source>
</evidence>
<keyword evidence="1" id="KW-0560">Oxidoreductase</keyword>
<accession>A0A3L6PY68</accession>
<name>A0A3L6PY68_PANMI</name>
<keyword evidence="3" id="KW-1185">Reference proteome</keyword>
<dbReference type="OrthoDB" id="5379943at2759"/>
<gene>
    <name evidence="2" type="ORF">C2845_PM16G10190</name>
</gene>
<evidence type="ECO:0000313" key="2">
    <source>
        <dbReference type="EMBL" id="RLM66608.1"/>
    </source>
</evidence>
<dbReference type="GO" id="GO:0008131">
    <property type="term" value="F:primary methylamine oxidase activity"/>
    <property type="evidence" value="ECO:0007669"/>
    <property type="project" value="InterPro"/>
</dbReference>
<dbReference type="EMBL" id="PQIB02000015">
    <property type="protein sequence ID" value="RLM66608.1"/>
    <property type="molecule type" value="Genomic_DNA"/>
</dbReference>
<comment type="similarity">
    <text evidence="1">Belongs to the copper/topaquinone oxidase family.</text>
</comment>
<comment type="cofactor">
    <cofactor evidence="1">
        <name>Cu cation</name>
        <dbReference type="ChEBI" id="CHEBI:23378"/>
    </cofactor>
    <text evidence="1">Contains 1 topaquinone per subunit.</text>
</comment>
<sequence>MFPGGEFPSQNPGIHEGLATWVQKDRHLEESNIVPWYFMTDHLLERRYSETGTVRVQLTHIPRLEDRPVMPVERIGFMLMASAFEPFSISVTGSEPTDLPARWDADFKKAESPKAIQNGSLISKL</sequence>
<comment type="caution">
    <text evidence="2">The sequence shown here is derived from an EMBL/GenBank/DDBJ whole genome shotgun (WGS) entry which is preliminary data.</text>
</comment>
<dbReference type="InterPro" id="IPR000269">
    <property type="entry name" value="Cu_amine_oxidase"/>
</dbReference>
<dbReference type="Proteomes" id="UP000275267">
    <property type="component" value="Unassembled WGS sequence"/>
</dbReference>
<keyword evidence="1" id="KW-0186">Copper</keyword>
<proteinExistence type="inferred from homology"/>
<keyword evidence="1" id="KW-0801">TPQ</keyword>
<organism evidence="2 3">
    <name type="scientific">Panicum miliaceum</name>
    <name type="common">Proso millet</name>
    <name type="synonym">Broomcorn millet</name>
    <dbReference type="NCBI Taxonomy" id="4540"/>
    <lineage>
        <taxon>Eukaryota</taxon>
        <taxon>Viridiplantae</taxon>
        <taxon>Streptophyta</taxon>
        <taxon>Embryophyta</taxon>
        <taxon>Tracheophyta</taxon>
        <taxon>Spermatophyta</taxon>
        <taxon>Magnoliopsida</taxon>
        <taxon>Liliopsida</taxon>
        <taxon>Poales</taxon>
        <taxon>Poaceae</taxon>
        <taxon>PACMAD clade</taxon>
        <taxon>Panicoideae</taxon>
        <taxon>Panicodae</taxon>
        <taxon>Paniceae</taxon>
        <taxon>Panicinae</taxon>
        <taxon>Panicum</taxon>
        <taxon>Panicum sect. Panicum</taxon>
    </lineage>
</organism>
<evidence type="ECO:0000256" key="1">
    <source>
        <dbReference type="RuleBase" id="RU000672"/>
    </source>
</evidence>
<dbReference type="InterPro" id="IPR036460">
    <property type="entry name" value="Cu_amine_oxidase_C_sf"/>
</dbReference>
<dbReference type="SUPFAM" id="SSF49998">
    <property type="entry name" value="Amine oxidase catalytic domain"/>
    <property type="match status" value="1"/>
</dbReference>
<dbReference type="GO" id="GO:0005507">
    <property type="term" value="F:copper ion binding"/>
    <property type="evidence" value="ECO:0007669"/>
    <property type="project" value="InterPro"/>
</dbReference>
<dbReference type="EC" id="1.4.3.-" evidence="1"/>
<dbReference type="Gene3D" id="2.70.98.20">
    <property type="entry name" value="Copper amine oxidase, catalytic domain"/>
    <property type="match status" value="1"/>
</dbReference>
<dbReference type="STRING" id="4540.A0A3L6PY68"/>
<dbReference type="PANTHER" id="PTHR10638:SF18">
    <property type="entry name" value="AMINE OXIDASE [COPPER-CONTAINING] ZETA, PEROXISOMAL"/>
    <property type="match status" value="1"/>
</dbReference>
<reference evidence="3" key="1">
    <citation type="journal article" date="2019" name="Nat. Commun.">
        <title>The genome of broomcorn millet.</title>
        <authorList>
            <person name="Zou C."/>
            <person name="Miki D."/>
            <person name="Li D."/>
            <person name="Tang Q."/>
            <person name="Xiao L."/>
            <person name="Rajput S."/>
            <person name="Deng P."/>
            <person name="Jia W."/>
            <person name="Huang R."/>
            <person name="Zhang M."/>
            <person name="Sun Y."/>
            <person name="Hu J."/>
            <person name="Fu X."/>
            <person name="Schnable P.S."/>
            <person name="Li F."/>
            <person name="Zhang H."/>
            <person name="Feng B."/>
            <person name="Zhu X."/>
            <person name="Liu R."/>
            <person name="Schnable J.C."/>
            <person name="Zhu J.-K."/>
            <person name="Zhang H."/>
        </authorList>
    </citation>
    <scope>NUCLEOTIDE SEQUENCE [LARGE SCALE GENOMIC DNA]</scope>
</reference>
<keyword evidence="1" id="KW-0479">Metal-binding</keyword>
<dbReference type="PANTHER" id="PTHR10638">
    <property type="entry name" value="COPPER AMINE OXIDASE"/>
    <property type="match status" value="1"/>
</dbReference>
<dbReference type="AlphaFoldDB" id="A0A3L6PY68"/>